<comment type="caution">
    <text evidence="2">The sequence shown here is derived from an EMBL/GenBank/DDBJ whole genome shotgun (WGS) entry which is preliminary data.</text>
</comment>
<sequence>MKIVGTHHGLTQQHLFSLHILFISSFLGKQHVRRLWVFFLLFFRFLCVLFFASVFLCMHACMVRFFFLTFCFCFILLAYSERSFRLCFSGFFFCF</sequence>
<protein>
    <submittedName>
        <fullName evidence="2">Uncharacterized protein</fullName>
    </submittedName>
</protein>
<dbReference type="InParanoid" id="A0A5J5ENU6"/>
<dbReference type="Proteomes" id="UP000326924">
    <property type="component" value="Unassembled WGS sequence"/>
</dbReference>
<keyword evidence="1" id="KW-1133">Transmembrane helix</keyword>
<keyword evidence="1" id="KW-0812">Transmembrane</keyword>
<proteinExistence type="predicted"/>
<feature type="transmembrane region" description="Helical" evidence="1">
    <location>
        <begin position="12"/>
        <end position="28"/>
    </location>
</feature>
<name>A0A5J5ENU6_9PEZI</name>
<evidence type="ECO:0000256" key="1">
    <source>
        <dbReference type="SAM" id="Phobius"/>
    </source>
</evidence>
<evidence type="ECO:0000313" key="3">
    <source>
        <dbReference type="Proteomes" id="UP000326924"/>
    </source>
</evidence>
<feature type="transmembrane region" description="Helical" evidence="1">
    <location>
        <begin position="35"/>
        <end position="56"/>
    </location>
</feature>
<dbReference type="EMBL" id="VXIS01000210">
    <property type="protein sequence ID" value="KAA8896534.1"/>
    <property type="molecule type" value="Genomic_DNA"/>
</dbReference>
<feature type="transmembrane region" description="Helical" evidence="1">
    <location>
        <begin position="62"/>
        <end position="79"/>
    </location>
</feature>
<organism evidence="2 3">
    <name type="scientific">Sphaerosporella brunnea</name>
    <dbReference type="NCBI Taxonomy" id="1250544"/>
    <lineage>
        <taxon>Eukaryota</taxon>
        <taxon>Fungi</taxon>
        <taxon>Dikarya</taxon>
        <taxon>Ascomycota</taxon>
        <taxon>Pezizomycotina</taxon>
        <taxon>Pezizomycetes</taxon>
        <taxon>Pezizales</taxon>
        <taxon>Pyronemataceae</taxon>
        <taxon>Sphaerosporella</taxon>
    </lineage>
</organism>
<keyword evidence="1" id="KW-0472">Membrane</keyword>
<evidence type="ECO:0000313" key="2">
    <source>
        <dbReference type="EMBL" id="KAA8896534.1"/>
    </source>
</evidence>
<dbReference type="AlphaFoldDB" id="A0A5J5ENU6"/>
<accession>A0A5J5ENU6</accession>
<gene>
    <name evidence="2" type="ORF">FN846DRAFT_271920</name>
</gene>
<reference evidence="2 3" key="1">
    <citation type="submission" date="2019-09" db="EMBL/GenBank/DDBJ databases">
        <title>Draft genome of the ectomycorrhizal ascomycete Sphaerosporella brunnea.</title>
        <authorList>
            <consortium name="DOE Joint Genome Institute"/>
            <person name="Benucci G.M."/>
            <person name="Marozzi G."/>
            <person name="Antonielli L."/>
            <person name="Sanchez S."/>
            <person name="Marco P."/>
            <person name="Wang X."/>
            <person name="Falini L.B."/>
            <person name="Barry K."/>
            <person name="Haridas S."/>
            <person name="Lipzen A."/>
            <person name="Labutti K."/>
            <person name="Grigoriev I.V."/>
            <person name="Murat C."/>
            <person name="Martin F."/>
            <person name="Albertini E."/>
            <person name="Donnini D."/>
            <person name="Bonito G."/>
        </authorList>
    </citation>
    <scope>NUCLEOTIDE SEQUENCE [LARGE SCALE GENOMIC DNA]</scope>
    <source>
        <strain evidence="2 3">Sb_GMNB300</strain>
    </source>
</reference>
<keyword evidence="3" id="KW-1185">Reference proteome</keyword>